<feature type="transmembrane region" description="Helical" evidence="1">
    <location>
        <begin position="184"/>
        <end position="208"/>
    </location>
</feature>
<dbReference type="EMBL" id="PCSD01000096">
    <property type="protein sequence ID" value="PIP33502.1"/>
    <property type="molecule type" value="Genomic_DNA"/>
</dbReference>
<feature type="transmembrane region" description="Helical" evidence="1">
    <location>
        <begin position="78"/>
        <end position="99"/>
    </location>
</feature>
<keyword evidence="1" id="KW-0812">Transmembrane</keyword>
<feature type="transmembrane region" description="Helical" evidence="1">
    <location>
        <begin position="153"/>
        <end position="172"/>
    </location>
</feature>
<protein>
    <submittedName>
        <fullName evidence="2">Uncharacterized protein</fullName>
    </submittedName>
</protein>
<feature type="transmembrane region" description="Helical" evidence="1">
    <location>
        <begin position="111"/>
        <end position="133"/>
    </location>
</feature>
<dbReference type="Proteomes" id="UP000230729">
    <property type="component" value="Unassembled WGS sequence"/>
</dbReference>
<dbReference type="AlphaFoldDB" id="A0A2G9ZK26"/>
<name>A0A2G9ZK26_9BACT</name>
<keyword evidence="1" id="KW-0472">Membrane</keyword>
<evidence type="ECO:0000256" key="1">
    <source>
        <dbReference type="SAM" id="Phobius"/>
    </source>
</evidence>
<proteinExistence type="predicted"/>
<comment type="caution">
    <text evidence="2">The sequence shown here is derived from an EMBL/GenBank/DDBJ whole genome shotgun (WGS) entry which is preliminary data.</text>
</comment>
<gene>
    <name evidence="2" type="ORF">COX22_04035</name>
</gene>
<accession>A0A2G9ZK26</accession>
<evidence type="ECO:0000313" key="2">
    <source>
        <dbReference type="EMBL" id="PIP33502.1"/>
    </source>
</evidence>
<reference evidence="2 3" key="1">
    <citation type="submission" date="2017-09" db="EMBL/GenBank/DDBJ databases">
        <title>Depth-based differentiation of microbial function through sediment-hosted aquifers and enrichment of novel symbionts in the deep terrestrial subsurface.</title>
        <authorList>
            <person name="Probst A.J."/>
            <person name="Ladd B."/>
            <person name="Jarett J.K."/>
            <person name="Geller-Mcgrath D.E."/>
            <person name="Sieber C.M."/>
            <person name="Emerson J.B."/>
            <person name="Anantharaman K."/>
            <person name="Thomas B.C."/>
            <person name="Malmstrom R."/>
            <person name="Stieglmeier M."/>
            <person name="Klingl A."/>
            <person name="Woyke T."/>
            <person name="Ryan C.M."/>
            <person name="Banfield J.F."/>
        </authorList>
    </citation>
    <scope>NUCLEOTIDE SEQUENCE [LARGE SCALE GENOMIC DNA]</scope>
    <source>
        <strain evidence="2">CG23_combo_of_CG06-09_8_20_14_all_49_15</strain>
    </source>
</reference>
<organism evidence="2 3">
    <name type="scientific">Candidatus Falkowbacteria bacterium CG23_combo_of_CG06-09_8_20_14_all_49_15</name>
    <dbReference type="NCBI Taxonomy" id="1974572"/>
    <lineage>
        <taxon>Bacteria</taxon>
        <taxon>Candidatus Falkowiibacteriota</taxon>
    </lineage>
</organism>
<sequence>MPEEVMQTNEAKGGEKIVDAPVADQPAEKKAPGRWQSIFPVLAIVIFALTYYLSQGEVKGGQPDDISNREIVALFKKLNLYIGFALALSSFALYGLLIFVRRLFRLGKINLLRPFLLAGAFLPWFLLARQLVFFEPRYTDLARALIDFVGWPLYYGSLAGLITALVWLAAALGVKFGRRGRKPLAVWILIGLCPWLLTGCVGDLMAVVCDFLPESDHCWQGAAVQEGKQEECEKIKGESFSGSNPPRDKCYLLIAENTGDLSACEQIQGGFMSYTREECLLSLAVKFTDPSACAKLSGGQKDDCGRQVGGKVEAGNILEIDDQINLLKEELKKNSDPELSKQLAGLEAKRQDYLAIMPDNRKKEYESLSDSLNRAASLDYHLGRIDQDTKNTLVALNDSLRAKGDSLSEKEYQAIRDLLAYKNDPKNDIENMRDDEIVKLRWNEKLGNAAEYVKFWKANPSEAEKKLDEQLLFYERMLERQAAIDEGLNAYEQDFQRNADMVKNYLKDKAWEKAMDEAKKQAFGELLDLVDSSAEAPVTAVLGEALEVVKQEAKSKEFRGLVRAYNLGMAEELAKQGGNIEKAHAAVVAALNNNPYEYEDQNTFAKYGNILENKDCDGSNPHCLQRDVFWKAMKKSYAYQNQAR</sequence>
<evidence type="ECO:0000313" key="3">
    <source>
        <dbReference type="Proteomes" id="UP000230729"/>
    </source>
</evidence>
<feature type="transmembrane region" description="Helical" evidence="1">
    <location>
        <begin position="37"/>
        <end position="54"/>
    </location>
</feature>
<keyword evidence="1" id="KW-1133">Transmembrane helix</keyword>